<protein>
    <submittedName>
        <fullName evidence="3">Uncharacterized protein LOC117230695</fullName>
    </submittedName>
</protein>
<feature type="chain" id="PRO_5026684607" evidence="1">
    <location>
        <begin position="22"/>
        <end position="156"/>
    </location>
</feature>
<reference evidence="3" key="1">
    <citation type="submission" date="2025-08" db="UniProtKB">
        <authorList>
            <consortium name="RefSeq"/>
        </authorList>
    </citation>
    <scope>IDENTIFICATION</scope>
    <source>
        <tissue evidence="3">Muscle</tissue>
    </source>
</reference>
<dbReference type="KEGG" id="bvk:117230695"/>
<evidence type="ECO:0000313" key="3">
    <source>
        <dbReference type="RefSeq" id="XP_033344289.1"/>
    </source>
</evidence>
<keyword evidence="1" id="KW-0732">Signal</keyword>
<dbReference type="RefSeq" id="XP_033344289.1">
    <property type="nucleotide sequence ID" value="XM_033488398.1"/>
</dbReference>
<accession>A0A6J3JVN9</accession>
<dbReference type="Proteomes" id="UP000504631">
    <property type="component" value="Unplaced"/>
</dbReference>
<keyword evidence="2" id="KW-1185">Reference proteome</keyword>
<sequence length="156" mass="16813">MFRSIAAVFIVALPLFQAASAIDISQDKNIHVELTSNDAVQQTKSVSSYPEERGPLFIGDLTAGQRYADETVFRRVIEFNNPTNTIQSSTLDVSVTSGVIHYISARNVQGSQAVVCGNPNALGGSKTSINLRVPPNSLATLNMVVAAHDHNRMIKS</sequence>
<evidence type="ECO:0000256" key="1">
    <source>
        <dbReference type="SAM" id="SignalP"/>
    </source>
</evidence>
<dbReference type="AlphaFoldDB" id="A0A6J3JVN9"/>
<name>A0A6J3JVN9_9HYME</name>
<evidence type="ECO:0000313" key="2">
    <source>
        <dbReference type="Proteomes" id="UP000504631"/>
    </source>
</evidence>
<organism evidence="2 3">
    <name type="scientific">Bombus vosnesenskii</name>
    <dbReference type="NCBI Taxonomy" id="207650"/>
    <lineage>
        <taxon>Eukaryota</taxon>
        <taxon>Metazoa</taxon>
        <taxon>Ecdysozoa</taxon>
        <taxon>Arthropoda</taxon>
        <taxon>Hexapoda</taxon>
        <taxon>Insecta</taxon>
        <taxon>Pterygota</taxon>
        <taxon>Neoptera</taxon>
        <taxon>Endopterygota</taxon>
        <taxon>Hymenoptera</taxon>
        <taxon>Apocrita</taxon>
        <taxon>Aculeata</taxon>
        <taxon>Apoidea</taxon>
        <taxon>Anthophila</taxon>
        <taxon>Apidae</taxon>
        <taxon>Bombus</taxon>
        <taxon>Pyrobombus</taxon>
    </lineage>
</organism>
<feature type="signal peptide" evidence="1">
    <location>
        <begin position="1"/>
        <end position="21"/>
    </location>
</feature>
<gene>
    <name evidence="3" type="primary">LOC117230695</name>
</gene>
<dbReference type="GeneID" id="117230695"/>
<proteinExistence type="predicted"/>